<dbReference type="Pfam" id="PF00392">
    <property type="entry name" value="GntR"/>
    <property type="match status" value="1"/>
</dbReference>
<protein>
    <submittedName>
        <fullName evidence="5">FadR family transcriptional regulator</fullName>
    </submittedName>
</protein>
<dbReference type="InterPro" id="IPR036388">
    <property type="entry name" value="WH-like_DNA-bd_sf"/>
</dbReference>
<organism evidence="5 6">
    <name type="scientific">Pelagicoccus enzymogenes</name>
    <dbReference type="NCBI Taxonomy" id="2773457"/>
    <lineage>
        <taxon>Bacteria</taxon>
        <taxon>Pseudomonadati</taxon>
        <taxon>Verrucomicrobiota</taxon>
        <taxon>Opitutia</taxon>
        <taxon>Puniceicoccales</taxon>
        <taxon>Pelagicoccaceae</taxon>
        <taxon>Pelagicoccus</taxon>
    </lineage>
</organism>
<proteinExistence type="predicted"/>
<dbReference type="EMBL" id="JACYFG010000036">
    <property type="protein sequence ID" value="MBD5780682.1"/>
    <property type="molecule type" value="Genomic_DNA"/>
</dbReference>
<keyword evidence="3" id="KW-0804">Transcription</keyword>
<keyword evidence="2" id="KW-0238">DNA-binding</keyword>
<evidence type="ECO:0000256" key="1">
    <source>
        <dbReference type="ARBA" id="ARBA00023015"/>
    </source>
</evidence>
<dbReference type="GO" id="GO:0003700">
    <property type="term" value="F:DNA-binding transcription factor activity"/>
    <property type="evidence" value="ECO:0007669"/>
    <property type="project" value="InterPro"/>
</dbReference>
<dbReference type="PROSITE" id="PS50949">
    <property type="entry name" value="HTH_GNTR"/>
    <property type="match status" value="1"/>
</dbReference>
<dbReference type="SMART" id="SM00895">
    <property type="entry name" value="FCD"/>
    <property type="match status" value="1"/>
</dbReference>
<evidence type="ECO:0000259" key="4">
    <source>
        <dbReference type="PROSITE" id="PS50949"/>
    </source>
</evidence>
<dbReference type="RefSeq" id="WP_191617778.1">
    <property type="nucleotide sequence ID" value="NZ_JACYFG010000036.1"/>
</dbReference>
<gene>
    <name evidence="5" type="ORF">IEN85_14375</name>
</gene>
<dbReference type="Proteomes" id="UP000622317">
    <property type="component" value="Unassembled WGS sequence"/>
</dbReference>
<dbReference type="PRINTS" id="PR00035">
    <property type="entry name" value="HTHGNTR"/>
</dbReference>
<feature type="domain" description="HTH gntR-type" evidence="4">
    <location>
        <begin position="4"/>
        <end position="72"/>
    </location>
</feature>
<dbReference type="Pfam" id="PF07729">
    <property type="entry name" value="FCD"/>
    <property type="match status" value="1"/>
</dbReference>
<dbReference type="SUPFAM" id="SSF48008">
    <property type="entry name" value="GntR ligand-binding domain-like"/>
    <property type="match status" value="1"/>
</dbReference>
<keyword evidence="6" id="KW-1185">Reference proteome</keyword>
<evidence type="ECO:0000313" key="6">
    <source>
        <dbReference type="Proteomes" id="UP000622317"/>
    </source>
</evidence>
<dbReference type="SUPFAM" id="SSF46785">
    <property type="entry name" value="Winged helix' DNA-binding domain"/>
    <property type="match status" value="1"/>
</dbReference>
<dbReference type="PANTHER" id="PTHR43537:SF5">
    <property type="entry name" value="UXU OPERON TRANSCRIPTIONAL REGULATOR"/>
    <property type="match status" value="1"/>
</dbReference>
<dbReference type="GO" id="GO:0003677">
    <property type="term" value="F:DNA binding"/>
    <property type="evidence" value="ECO:0007669"/>
    <property type="project" value="UniProtKB-KW"/>
</dbReference>
<evidence type="ECO:0000313" key="5">
    <source>
        <dbReference type="EMBL" id="MBD5780682.1"/>
    </source>
</evidence>
<dbReference type="InterPro" id="IPR000524">
    <property type="entry name" value="Tscrpt_reg_HTH_GntR"/>
</dbReference>
<keyword evidence="1" id="KW-0805">Transcription regulation</keyword>
<dbReference type="Gene3D" id="1.20.120.530">
    <property type="entry name" value="GntR ligand-binding domain-like"/>
    <property type="match status" value="1"/>
</dbReference>
<dbReference type="SMART" id="SM00345">
    <property type="entry name" value="HTH_GNTR"/>
    <property type="match status" value="1"/>
</dbReference>
<dbReference type="InterPro" id="IPR036390">
    <property type="entry name" value="WH_DNA-bd_sf"/>
</dbReference>
<reference evidence="5" key="1">
    <citation type="submission" date="2020-09" db="EMBL/GenBank/DDBJ databases">
        <title>Pelagicoccus enzymogenes sp. nov. with an EPS production, isolated from marine sediment.</title>
        <authorList>
            <person name="Feng X."/>
        </authorList>
    </citation>
    <scope>NUCLEOTIDE SEQUENCE</scope>
    <source>
        <strain evidence="5">NFK12</strain>
    </source>
</reference>
<dbReference type="InterPro" id="IPR008920">
    <property type="entry name" value="TF_FadR/GntR_C"/>
</dbReference>
<name>A0A927F993_9BACT</name>
<evidence type="ECO:0000256" key="2">
    <source>
        <dbReference type="ARBA" id="ARBA00023125"/>
    </source>
</evidence>
<sequence length="224" mass="24734">MTAAAKKNRIEDVTEILLSKYSGLERDWLPPERQLAQELQISRPLLREAIKQLKIQGYLEPVHGIGVKVIHHPNAPIKALLETQLPSAADRIRQFGDLRALVEPQIAAWAADKAQSNRRQTKALRDLHEKMEAAPTYEEKVELDIAFHRAIAELANNQVLALMLSAVADLEKENRTLTLAAVGVDKSLKQHASILQAIESSDAAAAKRAMRAHIDAAQSQSAKA</sequence>
<dbReference type="AlphaFoldDB" id="A0A927F993"/>
<dbReference type="InterPro" id="IPR011711">
    <property type="entry name" value="GntR_C"/>
</dbReference>
<accession>A0A927F993</accession>
<dbReference type="Gene3D" id="1.10.10.10">
    <property type="entry name" value="Winged helix-like DNA-binding domain superfamily/Winged helix DNA-binding domain"/>
    <property type="match status" value="1"/>
</dbReference>
<dbReference type="PANTHER" id="PTHR43537">
    <property type="entry name" value="TRANSCRIPTIONAL REGULATOR, GNTR FAMILY"/>
    <property type="match status" value="1"/>
</dbReference>
<comment type="caution">
    <text evidence="5">The sequence shown here is derived from an EMBL/GenBank/DDBJ whole genome shotgun (WGS) entry which is preliminary data.</text>
</comment>
<evidence type="ECO:0000256" key="3">
    <source>
        <dbReference type="ARBA" id="ARBA00023163"/>
    </source>
</evidence>